<dbReference type="InterPro" id="IPR013087">
    <property type="entry name" value="Znf_C2H2_type"/>
</dbReference>
<evidence type="ECO:0000256" key="1">
    <source>
        <dbReference type="SAM" id="MobiDB-lite"/>
    </source>
</evidence>
<dbReference type="OrthoDB" id="5305647at2759"/>
<feature type="region of interest" description="Disordered" evidence="1">
    <location>
        <begin position="220"/>
        <end position="251"/>
    </location>
</feature>
<sequence length="251" mass="28693">MAVSLSHHSTPEHNWFFPDLSCVPVPTAEFYFPSCASSETSSDYSSPFHNIDWPYIEPWQQHESLSTTATDASTVSPALSQVDYYSSREEYPPFSSATAISHHAINSIPTPLPSPGITHSEPRTFHCQWPSCTAAPADRIFTRKSDWRRHNDKHTRPYKCPHASCADLPGFSWPGGLNRHVEEQHTAASQRHRCPHTDCKRHEKGFNRYWNLKNHIKKVHNKKGKDISASTAVDMRRMERAESEARREQSR</sequence>
<dbReference type="Proteomes" id="UP000298138">
    <property type="component" value="Unassembled WGS sequence"/>
</dbReference>
<dbReference type="AlphaFoldDB" id="A0A4S2MQG6"/>
<feature type="domain" description="C2H2-type" evidence="2">
    <location>
        <begin position="125"/>
        <end position="154"/>
    </location>
</feature>
<proteinExistence type="predicted"/>
<dbReference type="InParanoid" id="A0A4S2MQG6"/>
<reference evidence="3 4" key="1">
    <citation type="submission" date="2019-04" db="EMBL/GenBank/DDBJ databases">
        <title>Comparative genomics and transcriptomics to analyze fruiting body development in filamentous ascomycetes.</title>
        <authorList>
            <consortium name="DOE Joint Genome Institute"/>
            <person name="Lutkenhaus R."/>
            <person name="Traeger S."/>
            <person name="Breuer J."/>
            <person name="Kuo A."/>
            <person name="Lipzen A."/>
            <person name="Pangilinan J."/>
            <person name="Dilworth D."/>
            <person name="Sandor L."/>
            <person name="Poggeler S."/>
            <person name="Barry K."/>
            <person name="Grigoriev I.V."/>
            <person name="Nowrousian M."/>
        </authorList>
    </citation>
    <scope>NUCLEOTIDE SEQUENCE [LARGE SCALE GENOMIC DNA]</scope>
    <source>
        <strain evidence="3 4">CBS 389.68</strain>
    </source>
</reference>
<accession>A0A4S2MQG6</accession>
<dbReference type="Gene3D" id="3.30.160.60">
    <property type="entry name" value="Classic Zinc Finger"/>
    <property type="match status" value="2"/>
</dbReference>
<dbReference type="PANTHER" id="PTHR46179:SF24">
    <property type="entry name" value="C2H2-TYPE DOMAIN-CONTAINING PROTEIN"/>
    <property type="match status" value="1"/>
</dbReference>
<organism evidence="3 4">
    <name type="scientific">Ascodesmis nigricans</name>
    <dbReference type="NCBI Taxonomy" id="341454"/>
    <lineage>
        <taxon>Eukaryota</taxon>
        <taxon>Fungi</taxon>
        <taxon>Dikarya</taxon>
        <taxon>Ascomycota</taxon>
        <taxon>Pezizomycotina</taxon>
        <taxon>Pezizomycetes</taxon>
        <taxon>Pezizales</taxon>
        <taxon>Ascodesmidaceae</taxon>
        <taxon>Ascodesmis</taxon>
    </lineage>
</organism>
<feature type="domain" description="C2H2-type" evidence="2">
    <location>
        <begin position="158"/>
        <end position="185"/>
    </location>
</feature>
<evidence type="ECO:0000313" key="3">
    <source>
        <dbReference type="EMBL" id="TGZ79470.1"/>
    </source>
</evidence>
<dbReference type="GO" id="GO:0006357">
    <property type="term" value="P:regulation of transcription by RNA polymerase II"/>
    <property type="evidence" value="ECO:0007669"/>
    <property type="project" value="TreeGrafter"/>
</dbReference>
<feature type="domain" description="C2H2-type" evidence="2">
    <location>
        <begin position="192"/>
        <end position="220"/>
    </location>
</feature>
<dbReference type="PANTHER" id="PTHR46179">
    <property type="entry name" value="ZINC FINGER PROTEIN"/>
    <property type="match status" value="1"/>
</dbReference>
<dbReference type="InterPro" id="IPR051061">
    <property type="entry name" value="Zinc_finger_trans_reg"/>
</dbReference>
<feature type="compositionally biased region" description="Basic and acidic residues" evidence="1">
    <location>
        <begin position="234"/>
        <end position="251"/>
    </location>
</feature>
<protein>
    <recommendedName>
        <fullName evidence="2">C2H2-type domain-containing protein</fullName>
    </recommendedName>
</protein>
<evidence type="ECO:0000259" key="2">
    <source>
        <dbReference type="SMART" id="SM00355"/>
    </source>
</evidence>
<name>A0A4S2MQG6_9PEZI</name>
<dbReference type="GO" id="GO:0005634">
    <property type="term" value="C:nucleus"/>
    <property type="evidence" value="ECO:0007669"/>
    <property type="project" value="TreeGrafter"/>
</dbReference>
<gene>
    <name evidence="3" type="ORF">EX30DRAFT_397055</name>
</gene>
<dbReference type="SMART" id="SM00355">
    <property type="entry name" value="ZnF_C2H2"/>
    <property type="match status" value="3"/>
</dbReference>
<dbReference type="Pfam" id="PF26176">
    <property type="entry name" value="zf_C2H2_17_2"/>
    <property type="match status" value="1"/>
</dbReference>
<dbReference type="InterPro" id="IPR059095">
    <property type="entry name" value="Znf_C2H2_17_2nd"/>
</dbReference>
<keyword evidence="4" id="KW-1185">Reference proteome</keyword>
<dbReference type="STRING" id="341454.A0A4S2MQG6"/>
<evidence type="ECO:0000313" key="4">
    <source>
        <dbReference type="Proteomes" id="UP000298138"/>
    </source>
</evidence>
<dbReference type="EMBL" id="ML220131">
    <property type="protein sequence ID" value="TGZ79470.1"/>
    <property type="molecule type" value="Genomic_DNA"/>
</dbReference>